<gene>
    <name evidence="3" type="ORF">CSA09_03570</name>
</gene>
<dbReference type="InterPro" id="IPR013216">
    <property type="entry name" value="Methyltransf_11"/>
</dbReference>
<comment type="caution">
    <text evidence="3">The sequence shown here is derived from an EMBL/GenBank/DDBJ whole genome shotgun (WGS) entry which is preliminary data.</text>
</comment>
<name>A0A2G6PF28_9GAMM</name>
<feature type="repeat" description="TPR" evidence="1">
    <location>
        <begin position="128"/>
        <end position="161"/>
    </location>
</feature>
<dbReference type="Gene3D" id="3.40.50.150">
    <property type="entry name" value="Vaccinia Virus protein VP39"/>
    <property type="match status" value="1"/>
</dbReference>
<dbReference type="Proteomes" id="UP000229278">
    <property type="component" value="Unassembled WGS sequence"/>
</dbReference>
<keyword evidence="1" id="KW-0802">TPR repeat</keyword>
<dbReference type="PANTHER" id="PTHR44809:SF1">
    <property type="entry name" value="PROTEIN O-MANNOSYL-TRANSFERASE TMTC1"/>
    <property type="match status" value="1"/>
</dbReference>
<feature type="domain" description="Methyltransferase type 11" evidence="2">
    <location>
        <begin position="314"/>
        <end position="406"/>
    </location>
</feature>
<reference evidence="3 4" key="1">
    <citation type="submission" date="2017-10" db="EMBL/GenBank/DDBJ databases">
        <title>Novel microbial diversity and functional potential in the marine mammal oral microbiome.</title>
        <authorList>
            <person name="Dudek N.K."/>
            <person name="Sun C.L."/>
            <person name="Burstein D."/>
            <person name="Kantor R.S."/>
            <person name="Aliaga Goltsman D.S."/>
            <person name="Bik E.M."/>
            <person name="Thomas B.C."/>
            <person name="Banfield J.F."/>
            <person name="Relman D.A."/>
        </authorList>
    </citation>
    <scope>NUCLEOTIDE SEQUENCE [LARGE SCALE GENOMIC DNA]</scope>
    <source>
        <strain evidence="3">DOLJORAL78_50_517</strain>
    </source>
</reference>
<protein>
    <recommendedName>
        <fullName evidence="2">Methyltransferase type 11 domain-containing protein</fullName>
    </recommendedName>
</protein>
<dbReference type="Gene3D" id="1.25.40.10">
    <property type="entry name" value="Tetratricopeptide repeat domain"/>
    <property type="match status" value="1"/>
</dbReference>
<dbReference type="SUPFAM" id="SSF48452">
    <property type="entry name" value="TPR-like"/>
    <property type="match status" value="1"/>
</dbReference>
<evidence type="ECO:0000313" key="4">
    <source>
        <dbReference type="Proteomes" id="UP000229278"/>
    </source>
</evidence>
<dbReference type="GO" id="GO:0008757">
    <property type="term" value="F:S-adenosylmethionine-dependent methyltransferase activity"/>
    <property type="evidence" value="ECO:0007669"/>
    <property type="project" value="InterPro"/>
</dbReference>
<accession>A0A2G6PF28</accession>
<dbReference type="EMBL" id="PDTV01000007">
    <property type="protein sequence ID" value="PIE83155.1"/>
    <property type="molecule type" value="Genomic_DNA"/>
</dbReference>
<sequence>MIEQSKEPSPEGADVVATHDISSEKITAALNEALEWHRKGNLGLAQTAYKRVLALQPRHPEALNFLGILLQQRKQSTQAEQSIRKAIHCAPHYAAAYTNLGNVLLVQRRHEEAIAAYQQAIRLRVDEVDACVNLGAILRGMGRQEEALAAYQQASQRKPGDPGIHFRLATLLAEQGHSEQAIETLWITLRHNPTHEDAIKLMGNLLHAAGRKEEARELIGKTVFQLGGTEKALSLLQHWLHLMPDDPIAQHRLSAWFGGDTPERASNAYVTDLFDRYADSFDSHLQELGYQAPTVLAEYLAENLDAPTGEWHVLDAGCGTGLCQAFLRPYAQNLVGVDLSSRMLDKARERGGYDQLVAAELTAFLNTKYDCYDLILSADTLVYFGNLTDVINAAAHALHAGGWLAFTAEKASTDSAPSDGFHLDRSGRYSHTADYLVQTLLAAGMTTPSIVETTLRQEGDEPVTGYVALAQKPVAEPPAN</sequence>
<dbReference type="AlphaFoldDB" id="A0A2G6PF28"/>
<evidence type="ECO:0000259" key="2">
    <source>
        <dbReference type="Pfam" id="PF08241"/>
    </source>
</evidence>
<dbReference type="Pfam" id="PF08241">
    <property type="entry name" value="Methyltransf_11"/>
    <property type="match status" value="1"/>
</dbReference>
<evidence type="ECO:0000313" key="3">
    <source>
        <dbReference type="EMBL" id="PIE83155.1"/>
    </source>
</evidence>
<dbReference type="SUPFAM" id="SSF53335">
    <property type="entry name" value="S-adenosyl-L-methionine-dependent methyltransferases"/>
    <property type="match status" value="1"/>
</dbReference>
<proteinExistence type="predicted"/>
<dbReference type="InterPro" id="IPR011990">
    <property type="entry name" value="TPR-like_helical_dom_sf"/>
</dbReference>
<organism evidence="3 4">
    <name type="scientific">Candidatus Contendibacter odensensis</name>
    <dbReference type="NCBI Taxonomy" id="1400860"/>
    <lineage>
        <taxon>Bacteria</taxon>
        <taxon>Pseudomonadati</taxon>
        <taxon>Pseudomonadota</taxon>
        <taxon>Gammaproteobacteria</taxon>
        <taxon>Candidatus Competibacteraceae</taxon>
        <taxon>Candidatus Contendibacter</taxon>
    </lineage>
</organism>
<dbReference type="PROSITE" id="PS50293">
    <property type="entry name" value="TPR_REGION"/>
    <property type="match status" value="1"/>
</dbReference>
<dbReference type="InterPro" id="IPR052943">
    <property type="entry name" value="TMTC_O-mannosyl-trnsfr"/>
</dbReference>
<dbReference type="InterPro" id="IPR019734">
    <property type="entry name" value="TPR_rpt"/>
</dbReference>
<dbReference type="InterPro" id="IPR029063">
    <property type="entry name" value="SAM-dependent_MTases_sf"/>
</dbReference>
<dbReference type="CDD" id="cd02440">
    <property type="entry name" value="AdoMet_MTases"/>
    <property type="match status" value="1"/>
</dbReference>
<dbReference type="SMART" id="SM00028">
    <property type="entry name" value="TPR"/>
    <property type="match status" value="5"/>
</dbReference>
<feature type="repeat" description="TPR" evidence="1">
    <location>
        <begin position="94"/>
        <end position="127"/>
    </location>
</feature>
<dbReference type="PANTHER" id="PTHR44809">
    <property type="match status" value="1"/>
</dbReference>
<dbReference type="PROSITE" id="PS50005">
    <property type="entry name" value="TPR"/>
    <property type="match status" value="2"/>
</dbReference>
<evidence type="ECO:0000256" key="1">
    <source>
        <dbReference type="PROSITE-ProRule" id="PRU00339"/>
    </source>
</evidence>
<dbReference type="Pfam" id="PF13432">
    <property type="entry name" value="TPR_16"/>
    <property type="match status" value="3"/>
</dbReference>